<keyword evidence="5" id="KW-1185">Reference proteome</keyword>
<evidence type="ECO:0000256" key="1">
    <source>
        <dbReference type="ARBA" id="ARBA00000022"/>
    </source>
</evidence>
<accession>A0ABX4EF12</accession>
<dbReference type="Proteomes" id="UP000216189">
    <property type="component" value="Unassembled WGS sequence"/>
</dbReference>
<evidence type="ECO:0000313" key="5">
    <source>
        <dbReference type="Proteomes" id="UP000216189"/>
    </source>
</evidence>
<dbReference type="EMBL" id="NPJF01000059">
    <property type="protein sequence ID" value="OYP53640.1"/>
    <property type="molecule type" value="Genomic_DNA"/>
</dbReference>
<comment type="caution">
    <text evidence="4">The sequence shown here is derived from an EMBL/GenBank/DDBJ whole genome shotgun (WGS) entry which is preliminary data.</text>
</comment>
<comment type="catalytic activity">
    <reaction evidence="2">
        <text>2,5-diamino-6-hydroxy-4-(5-phosphoribosylamino)-pyrimidine + H2O = 2,5,6-triamino-4-hydroxypyrimidine + D-ribose 5-phosphate</text>
        <dbReference type="Rhea" id="RHEA:23436"/>
        <dbReference type="ChEBI" id="CHEBI:15377"/>
        <dbReference type="ChEBI" id="CHEBI:58614"/>
        <dbReference type="ChEBI" id="CHEBI:78346"/>
        <dbReference type="ChEBI" id="CHEBI:137796"/>
    </reaction>
</comment>
<sequence>MRRSINSSREHKKKSNYRCMANKHSVAEFIKDFYPQYWGFESYPAEKCCCIRKVSEEFGIFSNFGTLPLTVEGITFRNSEHLFQMMKFKDAQPLFDIYPAYGRGLKMKAKSWEGKGFRRDDWGKIFIDCLRYVLTVKYEQIPEFREALEQSKGKFIVEDQTGRVKIPDAYGVILDAEQNIYKGPNLLGRLLMELRDRQGQLDYQLPDDAFDFIQILKK</sequence>
<reference evidence="4 5" key="1">
    <citation type="submission" date="2017-08" db="EMBL/GenBank/DDBJ databases">
        <title>Comparative genomics of non-oral Prevotella species.</title>
        <authorList>
            <person name="Accetto T."/>
            <person name="Nograsek B."/>
            <person name="Avgustin G."/>
        </authorList>
    </citation>
    <scope>NUCLEOTIDE SEQUENCE [LARGE SCALE GENOMIC DNA]</scope>
    <source>
        <strain evidence="4 5">TC1-1</strain>
    </source>
</reference>
<dbReference type="InterPro" id="IPR037238">
    <property type="entry name" value="YbiA-like_sf"/>
</dbReference>
<dbReference type="SUPFAM" id="SSF143990">
    <property type="entry name" value="YbiA-like"/>
    <property type="match status" value="1"/>
</dbReference>
<evidence type="ECO:0000259" key="3">
    <source>
        <dbReference type="Pfam" id="PF08719"/>
    </source>
</evidence>
<proteinExistence type="predicted"/>
<comment type="catalytic activity">
    <reaction evidence="1">
        <text>5-amino-6-(5-phospho-D-ribosylamino)uracil + H2O = 5,6-diaminouracil + D-ribose 5-phosphate</text>
        <dbReference type="Rhea" id="RHEA:55020"/>
        <dbReference type="ChEBI" id="CHEBI:15377"/>
        <dbReference type="ChEBI" id="CHEBI:46252"/>
        <dbReference type="ChEBI" id="CHEBI:58453"/>
        <dbReference type="ChEBI" id="CHEBI:78346"/>
    </reaction>
</comment>
<feature type="domain" description="NADAR" evidence="3">
    <location>
        <begin position="55"/>
        <end position="197"/>
    </location>
</feature>
<organism evidence="4 5">
    <name type="scientific">Segatella bryantii</name>
    <name type="common">Prevotella bryantii</name>
    <dbReference type="NCBI Taxonomy" id="77095"/>
    <lineage>
        <taxon>Bacteria</taxon>
        <taxon>Pseudomonadati</taxon>
        <taxon>Bacteroidota</taxon>
        <taxon>Bacteroidia</taxon>
        <taxon>Bacteroidales</taxon>
        <taxon>Prevotellaceae</taxon>
        <taxon>Segatella</taxon>
    </lineage>
</organism>
<dbReference type="Gene3D" id="1.10.357.40">
    <property type="entry name" value="YbiA-like"/>
    <property type="match status" value="1"/>
</dbReference>
<dbReference type="Pfam" id="PF08719">
    <property type="entry name" value="NADAR"/>
    <property type="match status" value="1"/>
</dbReference>
<name>A0ABX4EF12_SEGBR</name>
<protein>
    <recommendedName>
        <fullName evidence="3">NADAR domain-containing protein</fullName>
    </recommendedName>
</protein>
<evidence type="ECO:0000256" key="2">
    <source>
        <dbReference type="ARBA" id="ARBA00000751"/>
    </source>
</evidence>
<gene>
    <name evidence="4" type="ORF">CIK91_11740</name>
</gene>
<dbReference type="CDD" id="cd15457">
    <property type="entry name" value="NADAR"/>
    <property type="match status" value="1"/>
</dbReference>
<dbReference type="InterPro" id="IPR012816">
    <property type="entry name" value="NADAR"/>
</dbReference>
<evidence type="ECO:0000313" key="4">
    <source>
        <dbReference type="EMBL" id="OYP53640.1"/>
    </source>
</evidence>